<evidence type="ECO:0000259" key="6">
    <source>
        <dbReference type="Pfam" id="PF02016"/>
    </source>
</evidence>
<proteinExistence type="inferred from homology"/>
<reference evidence="8 9" key="1">
    <citation type="submission" date="2020-03" db="EMBL/GenBank/DDBJ databases">
        <authorList>
            <person name="Lai Q."/>
        </authorList>
    </citation>
    <scope>NUCLEOTIDE SEQUENCE [LARGE SCALE GENOMIC DNA]</scope>
    <source>
        <strain evidence="8 9">CCUG 25036</strain>
    </source>
</reference>
<accession>A0A7X5ZIP6</accession>
<dbReference type="InterPro" id="IPR040921">
    <property type="entry name" value="Peptidase_S66C"/>
</dbReference>
<comment type="similarity">
    <text evidence="1">Belongs to the peptidase S66 family.</text>
</comment>
<sequence length="320" mass="35019">MPKHLDIRLIAPSGYAEDRAACQRGIERLQAAGHTILGDGVVDRVALRFAGSDAERLADINALADPDIALPDVAMAICGGYGAISLLEGINYTGLAARFRESSCVFVGHGDFTVIQCALYAKAGIGSLHGPMLVQDFGPAYLRESTWRHFWQTLQEPRTEVGWICPEPQPDLLVEGTLWGGNLSALCSLIGTPYMPAFDGGILYIEETGEQVYRIERMLYELKLSGVLDRQRAVLLGGLGGQRVSEYDNGYDLDHALERFRRICDVPMLRGLVFGHGPDKWTLPFGARGLLRVNGGTATLTAFDYLYAGRTGNEAPRPRY</sequence>
<dbReference type="PIRSF" id="PIRSF028757">
    <property type="entry name" value="LD-carboxypeptidase"/>
    <property type="match status" value="1"/>
</dbReference>
<evidence type="ECO:0000256" key="4">
    <source>
        <dbReference type="ARBA" id="ARBA00022801"/>
    </source>
</evidence>
<dbReference type="RefSeq" id="WP_166948455.1">
    <property type="nucleotide sequence ID" value="NZ_JAARLZ010000005.1"/>
</dbReference>
<evidence type="ECO:0000256" key="2">
    <source>
        <dbReference type="ARBA" id="ARBA00022645"/>
    </source>
</evidence>
<organism evidence="8 9">
    <name type="scientific">Luteibacter anthropi</name>
    <dbReference type="NCBI Taxonomy" id="564369"/>
    <lineage>
        <taxon>Bacteria</taxon>
        <taxon>Pseudomonadati</taxon>
        <taxon>Pseudomonadota</taxon>
        <taxon>Gammaproteobacteria</taxon>
        <taxon>Lysobacterales</taxon>
        <taxon>Rhodanobacteraceae</taxon>
        <taxon>Luteibacter</taxon>
    </lineage>
</organism>
<dbReference type="PANTHER" id="PTHR30237:SF2">
    <property type="entry name" value="MUREIN TETRAPEPTIDE CARBOXYPEPTIDASE"/>
    <property type="match status" value="1"/>
</dbReference>
<dbReference type="SUPFAM" id="SSF52317">
    <property type="entry name" value="Class I glutamine amidotransferase-like"/>
    <property type="match status" value="1"/>
</dbReference>
<evidence type="ECO:0000313" key="8">
    <source>
        <dbReference type="EMBL" id="NII06994.1"/>
    </source>
</evidence>
<keyword evidence="4" id="KW-0378">Hydrolase</keyword>
<keyword evidence="2 8" id="KW-0121">Carboxypeptidase</keyword>
<dbReference type="Pfam" id="PF17676">
    <property type="entry name" value="Peptidase_S66C"/>
    <property type="match status" value="1"/>
</dbReference>
<dbReference type="InterPro" id="IPR027478">
    <property type="entry name" value="LdcA_N"/>
</dbReference>
<dbReference type="InterPro" id="IPR040449">
    <property type="entry name" value="Peptidase_S66_N"/>
</dbReference>
<dbReference type="InterPro" id="IPR003507">
    <property type="entry name" value="S66_fam"/>
</dbReference>
<keyword evidence="3" id="KW-0645">Protease</keyword>
<dbReference type="InterPro" id="IPR027461">
    <property type="entry name" value="Carboxypeptidase_A_C_sf"/>
</dbReference>
<dbReference type="GO" id="GO:0008236">
    <property type="term" value="F:serine-type peptidase activity"/>
    <property type="evidence" value="ECO:0007669"/>
    <property type="project" value="UniProtKB-KW"/>
</dbReference>
<dbReference type="Proteomes" id="UP000490980">
    <property type="component" value="Unassembled WGS sequence"/>
</dbReference>
<dbReference type="Gene3D" id="3.50.30.60">
    <property type="entry name" value="LD-carboxypeptidase A C-terminal domain-like"/>
    <property type="match status" value="1"/>
</dbReference>
<feature type="domain" description="LD-carboxypeptidase N-terminal" evidence="6">
    <location>
        <begin position="7"/>
        <end position="130"/>
    </location>
</feature>
<dbReference type="InterPro" id="IPR029062">
    <property type="entry name" value="Class_I_gatase-like"/>
</dbReference>
<evidence type="ECO:0000259" key="7">
    <source>
        <dbReference type="Pfam" id="PF17676"/>
    </source>
</evidence>
<keyword evidence="5" id="KW-0720">Serine protease</keyword>
<dbReference type="AlphaFoldDB" id="A0A7X5ZIP6"/>
<dbReference type="GO" id="GO:0004180">
    <property type="term" value="F:carboxypeptidase activity"/>
    <property type="evidence" value="ECO:0007669"/>
    <property type="project" value="UniProtKB-KW"/>
</dbReference>
<evidence type="ECO:0000256" key="1">
    <source>
        <dbReference type="ARBA" id="ARBA00010233"/>
    </source>
</evidence>
<dbReference type="CDD" id="cd07025">
    <property type="entry name" value="Peptidase_S66"/>
    <property type="match status" value="1"/>
</dbReference>
<dbReference type="Gene3D" id="3.40.50.10740">
    <property type="entry name" value="Class I glutamine amidotransferase-like"/>
    <property type="match status" value="1"/>
</dbReference>
<evidence type="ECO:0000256" key="5">
    <source>
        <dbReference type="ARBA" id="ARBA00022825"/>
    </source>
</evidence>
<dbReference type="Pfam" id="PF02016">
    <property type="entry name" value="Peptidase_S66"/>
    <property type="match status" value="1"/>
</dbReference>
<dbReference type="EMBL" id="JAARLZ010000005">
    <property type="protein sequence ID" value="NII06994.1"/>
    <property type="molecule type" value="Genomic_DNA"/>
</dbReference>
<gene>
    <name evidence="8" type="ORF">HBF25_11400</name>
</gene>
<keyword evidence="9" id="KW-1185">Reference proteome</keyword>
<dbReference type="SUPFAM" id="SSF141986">
    <property type="entry name" value="LD-carboxypeptidase A C-terminal domain-like"/>
    <property type="match status" value="1"/>
</dbReference>
<dbReference type="GO" id="GO:0006508">
    <property type="term" value="P:proteolysis"/>
    <property type="evidence" value="ECO:0007669"/>
    <property type="project" value="UniProtKB-KW"/>
</dbReference>
<name>A0A7X5ZIP6_9GAMM</name>
<dbReference type="PANTHER" id="PTHR30237">
    <property type="entry name" value="MURAMOYLTETRAPEPTIDE CARBOXYPEPTIDASE"/>
    <property type="match status" value="1"/>
</dbReference>
<evidence type="ECO:0000313" key="9">
    <source>
        <dbReference type="Proteomes" id="UP000490980"/>
    </source>
</evidence>
<protein>
    <submittedName>
        <fullName evidence="8">Muramoyltetrapeptide carboxypeptidase</fullName>
    </submittedName>
</protein>
<feature type="domain" description="LD-carboxypeptidase C-terminal" evidence="7">
    <location>
        <begin position="175"/>
        <end position="288"/>
    </location>
</feature>
<evidence type="ECO:0000256" key="3">
    <source>
        <dbReference type="ARBA" id="ARBA00022670"/>
    </source>
</evidence>
<comment type="caution">
    <text evidence="8">The sequence shown here is derived from an EMBL/GenBank/DDBJ whole genome shotgun (WGS) entry which is preliminary data.</text>
</comment>